<accession>A0AAD3D558</accession>
<feature type="domain" description="SnoaL-like" evidence="1">
    <location>
        <begin position="84"/>
        <end position="210"/>
    </location>
</feature>
<gene>
    <name evidence="2" type="ORF">CTEN210_14430</name>
</gene>
<dbReference type="Pfam" id="PF13474">
    <property type="entry name" value="SnoaL_3"/>
    <property type="match status" value="1"/>
</dbReference>
<dbReference type="SUPFAM" id="SSF54427">
    <property type="entry name" value="NTF2-like"/>
    <property type="match status" value="1"/>
</dbReference>
<dbReference type="InterPro" id="IPR032710">
    <property type="entry name" value="NTF2-like_dom_sf"/>
</dbReference>
<evidence type="ECO:0000259" key="1">
    <source>
        <dbReference type="Pfam" id="PF13474"/>
    </source>
</evidence>
<sequence length="218" mass="24027">MSVQGFTSYPRHFQRSLSGRLSSLHIFGDDNLSGSTMDPVLEIPLLEAKLVAAKEADIVDEEFTQELQQKIGDAKTAAEFGVRRAQLQFYEAFASGDYEGMASLWSKKSPVSCVHPCQRRLEGYDAVMQSWKEILAVSGLAAVTSFEGDEDEDDEFSFRIEPEKVQMEICGSTAIVNCVEKTGTGDAPPLEAVNIYKREDGVWKMTMHMAAPVISGAM</sequence>
<name>A0AAD3D558_9STRA</name>
<dbReference type="Gene3D" id="3.10.450.50">
    <property type="match status" value="1"/>
</dbReference>
<evidence type="ECO:0000313" key="2">
    <source>
        <dbReference type="EMBL" id="GFH57954.1"/>
    </source>
</evidence>
<comment type="caution">
    <text evidence="2">The sequence shown here is derived from an EMBL/GenBank/DDBJ whole genome shotgun (WGS) entry which is preliminary data.</text>
</comment>
<dbReference type="InterPro" id="IPR037401">
    <property type="entry name" value="SnoaL-like"/>
</dbReference>
<organism evidence="2 3">
    <name type="scientific">Chaetoceros tenuissimus</name>
    <dbReference type="NCBI Taxonomy" id="426638"/>
    <lineage>
        <taxon>Eukaryota</taxon>
        <taxon>Sar</taxon>
        <taxon>Stramenopiles</taxon>
        <taxon>Ochrophyta</taxon>
        <taxon>Bacillariophyta</taxon>
        <taxon>Coscinodiscophyceae</taxon>
        <taxon>Chaetocerotophycidae</taxon>
        <taxon>Chaetocerotales</taxon>
        <taxon>Chaetocerotaceae</taxon>
        <taxon>Chaetoceros</taxon>
    </lineage>
</organism>
<dbReference type="EMBL" id="BLLK01000060">
    <property type="protein sequence ID" value="GFH57954.1"/>
    <property type="molecule type" value="Genomic_DNA"/>
</dbReference>
<protein>
    <recommendedName>
        <fullName evidence="1">SnoaL-like domain-containing protein</fullName>
    </recommendedName>
</protein>
<dbReference type="PANTHER" id="PTHR34957">
    <property type="entry name" value="NUCLEAR TRANSPORT FACTOR 2 (NTF2) FAMILY PROTEIN"/>
    <property type="match status" value="1"/>
</dbReference>
<evidence type="ECO:0000313" key="3">
    <source>
        <dbReference type="Proteomes" id="UP001054902"/>
    </source>
</evidence>
<dbReference type="Proteomes" id="UP001054902">
    <property type="component" value="Unassembled WGS sequence"/>
</dbReference>
<keyword evidence="3" id="KW-1185">Reference proteome</keyword>
<proteinExistence type="predicted"/>
<dbReference type="PANTHER" id="PTHR34957:SF1">
    <property type="entry name" value="NUCLEAR TRANSPORT FACTOR 2 (NTF2) FAMILY PROTEIN"/>
    <property type="match status" value="1"/>
</dbReference>
<dbReference type="AlphaFoldDB" id="A0AAD3D558"/>
<reference evidence="2 3" key="1">
    <citation type="journal article" date="2021" name="Sci. Rep.">
        <title>The genome of the diatom Chaetoceros tenuissimus carries an ancient integrated fragment of an extant virus.</title>
        <authorList>
            <person name="Hongo Y."/>
            <person name="Kimura K."/>
            <person name="Takaki Y."/>
            <person name="Yoshida Y."/>
            <person name="Baba S."/>
            <person name="Kobayashi G."/>
            <person name="Nagasaki K."/>
            <person name="Hano T."/>
            <person name="Tomaru Y."/>
        </authorList>
    </citation>
    <scope>NUCLEOTIDE SEQUENCE [LARGE SCALE GENOMIC DNA]</scope>
    <source>
        <strain evidence="2 3">NIES-3715</strain>
    </source>
</reference>